<evidence type="ECO:0000313" key="3">
    <source>
        <dbReference type="Proteomes" id="UP001607157"/>
    </source>
</evidence>
<protein>
    <submittedName>
        <fullName evidence="2">YceD family protein</fullName>
    </submittedName>
</protein>
<evidence type="ECO:0000256" key="1">
    <source>
        <dbReference type="SAM" id="MobiDB-lite"/>
    </source>
</evidence>
<comment type="caution">
    <text evidence="2">The sequence shown here is derived from an EMBL/GenBank/DDBJ whole genome shotgun (WGS) entry which is preliminary data.</text>
</comment>
<proteinExistence type="predicted"/>
<organism evidence="2 3">
    <name type="scientific">Roseovarius aquimarinus</name>
    <dbReference type="NCBI Taxonomy" id="1229156"/>
    <lineage>
        <taxon>Bacteria</taxon>
        <taxon>Pseudomonadati</taxon>
        <taxon>Pseudomonadota</taxon>
        <taxon>Alphaproteobacteria</taxon>
        <taxon>Rhodobacterales</taxon>
        <taxon>Roseobacteraceae</taxon>
        <taxon>Roseovarius</taxon>
    </lineage>
</organism>
<accession>A0ABW7I3W3</accession>
<dbReference type="Pfam" id="PF02620">
    <property type="entry name" value="YceD"/>
    <property type="match status" value="1"/>
</dbReference>
<keyword evidence="3" id="KW-1185">Reference proteome</keyword>
<dbReference type="InterPro" id="IPR003772">
    <property type="entry name" value="YceD"/>
</dbReference>
<dbReference type="Proteomes" id="UP001607157">
    <property type="component" value="Unassembled WGS sequence"/>
</dbReference>
<evidence type="ECO:0000313" key="2">
    <source>
        <dbReference type="EMBL" id="MFH0252708.1"/>
    </source>
</evidence>
<name>A0ABW7I3W3_9RHOB</name>
<sequence>MAKPLTHPAALRVAELPKGTTLSFDIAPDEEMRRAMAEELGVISLRKVTFRGTLAPSGRRDWQLDARLGATAVQECVVTLEPVTSRIDQDIRRRFLSDMPRAAELDPTPEDGVEMPEDDTEEPLGEVIDLARVLIEALALSLPDYPRKEDAEPVELRAAPPGETPLDDDAVKPFAGLAALRAKMGDGGEDDTGQ</sequence>
<gene>
    <name evidence="2" type="ORF">ACGRVM_02290</name>
</gene>
<dbReference type="RefSeq" id="WP_377169097.1">
    <property type="nucleotide sequence ID" value="NZ_JBHTJC010000001.1"/>
</dbReference>
<dbReference type="EMBL" id="JBIHMM010000001">
    <property type="protein sequence ID" value="MFH0252708.1"/>
    <property type="molecule type" value="Genomic_DNA"/>
</dbReference>
<feature type="compositionally biased region" description="Basic and acidic residues" evidence="1">
    <location>
        <begin position="146"/>
        <end position="155"/>
    </location>
</feature>
<reference evidence="2 3" key="1">
    <citation type="submission" date="2024-10" db="EMBL/GenBank/DDBJ databases">
        <authorList>
            <person name="Yang X.-N."/>
        </authorList>
    </citation>
    <scope>NUCLEOTIDE SEQUENCE [LARGE SCALE GENOMIC DNA]</scope>
    <source>
        <strain evidence="2 3">CAU 1059</strain>
    </source>
</reference>
<feature type="region of interest" description="Disordered" evidence="1">
    <location>
        <begin position="146"/>
        <end position="173"/>
    </location>
</feature>